<name>A0AAN8MQM5_9PEZI</name>
<proteinExistence type="predicted"/>
<feature type="signal peptide" evidence="1">
    <location>
        <begin position="1"/>
        <end position="24"/>
    </location>
</feature>
<evidence type="ECO:0000313" key="3">
    <source>
        <dbReference type="Proteomes" id="UP001313282"/>
    </source>
</evidence>
<protein>
    <submittedName>
        <fullName evidence="2">Uncharacterized protein</fullName>
    </submittedName>
</protein>
<organism evidence="2 3">
    <name type="scientific">Orbilia javanica</name>
    <dbReference type="NCBI Taxonomy" id="47235"/>
    <lineage>
        <taxon>Eukaryota</taxon>
        <taxon>Fungi</taxon>
        <taxon>Dikarya</taxon>
        <taxon>Ascomycota</taxon>
        <taxon>Pezizomycotina</taxon>
        <taxon>Orbiliomycetes</taxon>
        <taxon>Orbiliales</taxon>
        <taxon>Orbiliaceae</taxon>
        <taxon>Orbilia</taxon>
    </lineage>
</organism>
<dbReference type="EMBL" id="JAVHNR010000008">
    <property type="protein sequence ID" value="KAK6334703.1"/>
    <property type="molecule type" value="Genomic_DNA"/>
</dbReference>
<keyword evidence="3" id="KW-1185">Reference proteome</keyword>
<comment type="caution">
    <text evidence="2">The sequence shown here is derived from an EMBL/GenBank/DDBJ whole genome shotgun (WGS) entry which is preliminary data.</text>
</comment>
<reference evidence="2 3" key="1">
    <citation type="submission" date="2019-10" db="EMBL/GenBank/DDBJ databases">
        <authorList>
            <person name="Palmer J.M."/>
        </authorList>
    </citation>
    <scope>NUCLEOTIDE SEQUENCE [LARGE SCALE GENOMIC DNA]</scope>
    <source>
        <strain evidence="2 3">TWF718</strain>
    </source>
</reference>
<dbReference type="AlphaFoldDB" id="A0AAN8MQM5"/>
<keyword evidence="1" id="KW-0732">Signal</keyword>
<accession>A0AAN8MQM5</accession>
<evidence type="ECO:0000313" key="2">
    <source>
        <dbReference type="EMBL" id="KAK6334703.1"/>
    </source>
</evidence>
<feature type="chain" id="PRO_5042957848" evidence="1">
    <location>
        <begin position="25"/>
        <end position="278"/>
    </location>
</feature>
<dbReference type="Proteomes" id="UP001313282">
    <property type="component" value="Unassembled WGS sequence"/>
</dbReference>
<sequence>MKLRAAAQCLVIGFSAFSISFVNAAPGYMSIEKFQSWVQDNEAAFTTIGEDLRWLIYLVQVDRPLYINPDKALDEDLSRSLETTLGNVQDVFEKLQLESEQPEPGVSRKKAQANKDLFFAQELANINSMITEFRINLPQGVWSNRVNDEPVEAVTPIEATKALVQQLEDSRLDLTDPLAVAMWVLDAQDIVNQRESDMTIISFNIASLRKLRQAFKSVHDGYQAIAEVINRVYNGAAEKYQGAVNQGPLFAIETPLRRLQNFMFAYQGVFAGRPSKST</sequence>
<gene>
    <name evidence="2" type="ORF">TWF718_010150</name>
</gene>
<evidence type="ECO:0000256" key="1">
    <source>
        <dbReference type="SAM" id="SignalP"/>
    </source>
</evidence>